<protein>
    <submittedName>
        <fullName evidence="2">Uncharacterized protein</fullName>
    </submittedName>
</protein>
<keyword evidence="3" id="KW-1185">Reference proteome</keyword>
<evidence type="ECO:0000256" key="1">
    <source>
        <dbReference type="SAM" id="SignalP"/>
    </source>
</evidence>
<dbReference type="EMBL" id="JACHGF010000015">
    <property type="protein sequence ID" value="MBB5287253.1"/>
    <property type="molecule type" value="Genomic_DNA"/>
</dbReference>
<keyword evidence="1" id="KW-0732">Signal</keyword>
<sequence length="270" mass="31643">MKTLLLSSLIFLCFFSNVRSQSGQTSVFPPDNHIKKIDPRQYINIIYRKSERQERFDNIWQWEDNSRLPNQKYHFLDKDGEIEIRFDINGLIKNTDFEGKISLEADITGPDGSRKIEVSPYSEVGVERERIGVESDPPLQLSKKILNMILDLREANDNYQLNTLYYNNFTLMDLTKNKNIEEKFNELTLLAEKTIKENTLIQTDIESLDEEQNEFIQKNKSKSTTINQKIKKNQVNTIKILINLSKKLLAYMNYLAHPSITYLILKLIEE</sequence>
<gene>
    <name evidence="2" type="ORF">HNQ92_005416</name>
</gene>
<evidence type="ECO:0000313" key="3">
    <source>
        <dbReference type="Proteomes" id="UP000557307"/>
    </source>
</evidence>
<accession>A0A840U0Z7</accession>
<evidence type="ECO:0000313" key="2">
    <source>
        <dbReference type="EMBL" id="MBB5287253.1"/>
    </source>
</evidence>
<reference evidence="2 3" key="1">
    <citation type="submission" date="2020-08" db="EMBL/GenBank/DDBJ databases">
        <title>Genomic Encyclopedia of Type Strains, Phase IV (KMG-IV): sequencing the most valuable type-strain genomes for metagenomic binning, comparative biology and taxonomic classification.</title>
        <authorList>
            <person name="Goeker M."/>
        </authorList>
    </citation>
    <scope>NUCLEOTIDE SEQUENCE [LARGE SCALE GENOMIC DNA]</scope>
    <source>
        <strain evidence="2 3">DSM 105074</strain>
    </source>
</reference>
<dbReference type="AlphaFoldDB" id="A0A840U0Z7"/>
<dbReference type="RefSeq" id="WP_184179166.1">
    <property type="nucleotide sequence ID" value="NZ_JACHGF010000015.1"/>
</dbReference>
<name>A0A840U0Z7_9BACT</name>
<dbReference type="Proteomes" id="UP000557307">
    <property type="component" value="Unassembled WGS sequence"/>
</dbReference>
<comment type="caution">
    <text evidence="2">The sequence shown here is derived from an EMBL/GenBank/DDBJ whole genome shotgun (WGS) entry which is preliminary data.</text>
</comment>
<proteinExistence type="predicted"/>
<organism evidence="2 3">
    <name type="scientific">Rhabdobacter roseus</name>
    <dbReference type="NCBI Taxonomy" id="1655419"/>
    <lineage>
        <taxon>Bacteria</taxon>
        <taxon>Pseudomonadati</taxon>
        <taxon>Bacteroidota</taxon>
        <taxon>Cytophagia</taxon>
        <taxon>Cytophagales</taxon>
        <taxon>Cytophagaceae</taxon>
        <taxon>Rhabdobacter</taxon>
    </lineage>
</organism>
<feature type="chain" id="PRO_5032532688" evidence="1">
    <location>
        <begin position="21"/>
        <end position="270"/>
    </location>
</feature>
<feature type="signal peptide" evidence="1">
    <location>
        <begin position="1"/>
        <end position="20"/>
    </location>
</feature>